<organism evidence="1 2">
    <name type="scientific">Solanum tuberosum</name>
    <name type="common">Potato</name>
    <dbReference type="NCBI Taxonomy" id="4113"/>
    <lineage>
        <taxon>Eukaryota</taxon>
        <taxon>Viridiplantae</taxon>
        <taxon>Streptophyta</taxon>
        <taxon>Embryophyta</taxon>
        <taxon>Tracheophyta</taxon>
        <taxon>Spermatophyta</taxon>
        <taxon>Magnoliopsida</taxon>
        <taxon>eudicotyledons</taxon>
        <taxon>Gunneridae</taxon>
        <taxon>Pentapetalae</taxon>
        <taxon>asterids</taxon>
        <taxon>lamiids</taxon>
        <taxon>Solanales</taxon>
        <taxon>Solanaceae</taxon>
        <taxon>Solanoideae</taxon>
        <taxon>Solaneae</taxon>
        <taxon>Solanum</taxon>
    </lineage>
</organism>
<proteinExistence type="predicted"/>
<name>M1BWA9_SOLTU</name>
<accession>M1BWA9</accession>
<reference evidence="2" key="1">
    <citation type="journal article" date="2011" name="Nature">
        <title>Genome sequence and analysis of the tuber crop potato.</title>
        <authorList>
            <consortium name="The Potato Genome Sequencing Consortium"/>
        </authorList>
    </citation>
    <scope>NUCLEOTIDE SEQUENCE [LARGE SCALE GENOMIC DNA]</scope>
    <source>
        <strain evidence="2">cv. DM1-3 516 R44</strain>
    </source>
</reference>
<dbReference type="EnsemblPlants" id="PGSC0003DMT400054419">
    <property type="protein sequence ID" value="PGSC0003DMT400054419"/>
    <property type="gene ID" value="PGSC0003DMG402021124"/>
</dbReference>
<dbReference type="AlphaFoldDB" id="M1BWA9"/>
<dbReference type="Proteomes" id="UP000011115">
    <property type="component" value="Unassembled WGS sequence"/>
</dbReference>
<reference evidence="1" key="2">
    <citation type="submission" date="2015-06" db="UniProtKB">
        <authorList>
            <consortium name="EnsemblPlants"/>
        </authorList>
    </citation>
    <scope>IDENTIFICATION</scope>
    <source>
        <strain evidence="1">DM1-3 516 R44</strain>
    </source>
</reference>
<dbReference type="HOGENOM" id="CLU_2836184_0_0_1"/>
<evidence type="ECO:0000313" key="2">
    <source>
        <dbReference type="Proteomes" id="UP000011115"/>
    </source>
</evidence>
<protein>
    <submittedName>
        <fullName evidence="1">Uncharacterized protein</fullName>
    </submittedName>
</protein>
<sequence length="66" mass="7278">MHANGVIHASKAARLFCTVSLPRYCCWKNIASETDIRTSNHGVRHLITNCMLLDLAAVSSTVDNHL</sequence>
<dbReference type="Gramene" id="PGSC0003DMT400054419">
    <property type="protein sequence ID" value="PGSC0003DMT400054419"/>
    <property type="gene ID" value="PGSC0003DMG402021124"/>
</dbReference>
<evidence type="ECO:0000313" key="1">
    <source>
        <dbReference type="EnsemblPlants" id="PGSC0003DMT400054419"/>
    </source>
</evidence>
<dbReference type="PaxDb" id="4113-PGSC0003DMT400054419"/>
<keyword evidence="2" id="KW-1185">Reference proteome</keyword>
<dbReference type="InParanoid" id="M1BWA9"/>